<dbReference type="GeneID" id="93772453"/>
<dbReference type="InterPro" id="IPR051269">
    <property type="entry name" value="Fe-S_cluster_ET"/>
</dbReference>
<dbReference type="InterPro" id="IPR017896">
    <property type="entry name" value="4Fe4S_Fe-S-bd"/>
</dbReference>
<keyword evidence="2 8" id="KW-0813">Transport</keyword>
<protein>
    <recommendedName>
        <fullName evidence="8">Ferredoxin</fullName>
    </recommendedName>
</protein>
<keyword evidence="6 8" id="KW-0411">Iron-sulfur</keyword>
<evidence type="ECO:0000256" key="7">
    <source>
        <dbReference type="ARBA" id="ARBA00023291"/>
    </source>
</evidence>
<evidence type="ECO:0000313" key="11">
    <source>
        <dbReference type="EMBL" id="TQL38065.1"/>
    </source>
</evidence>
<keyword evidence="13" id="KW-1185">Reference proteome</keyword>
<dbReference type="Proteomes" id="UP000315983">
    <property type="component" value="Unassembled WGS sequence"/>
</dbReference>
<comment type="caution">
    <text evidence="11">The sequence shown here is derived from an EMBL/GenBank/DDBJ whole genome shotgun (WGS) entry which is preliminary data.</text>
</comment>
<dbReference type="PANTHER" id="PTHR36923:SF3">
    <property type="entry name" value="FERREDOXIN"/>
    <property type="match status" value="1"/>
</dbReference>
<comment type="cofactor">
    <cofactor evidence="1">
        <name>[3Fe-4S] cluster</name>
        <dbReference type="ChEBI" id="CHEBI:21137"/>
    </cofactor>
</comment>
<dbReference type="GO" id="GO:0051538">
    <property type="term" value="F:3 iron, 4 sulfur cluster binding"/>
    <property type="evidence" value="ECO:0007669"/>
    <property type="project" value="UniProtKB-KW"/>
</dbReference>
<reference evidence="10 13" key="2">
    <citation type="submission" date="2021-03" db="EMBL/GenBank/DDBJ databases">
        <title>Whole genome shotgun sequence of Salinispora arenicola NBRC 105043.</title>
        <authorList>
            <person name="Komaki H."/>
            <person name="Tamura T."/>
        </authorList>
    </citation>
    <scope>NUCLEOTIDE SEQUENCE [LARGE SCALE GENOMIC DNA]</scope>
    <source>
        <strain evidence="10 13">NBRC 105043</strain>
    </source>
</reference>
<gene>
    <name evidence="11" type="ORF">FB564_3238</name>
    <name evidence="10" type="ORF">Sar04_40980</name>
</gene>
<dbReference type="PANTHER" id="PTHR36923">
    <property type="entry name" value="FERREDOXIN"/>
    <property type="match status" value="1"/>
</dbReference>
<evidence type="ECO:0000256" key="8">
    <source>
        <dbReference type="RuleBase" id="RU368020"/>
    </source>
</evidence>
<dbReference type="EMBL" id="VFOL01000001">
    <property type="protein sequence ID" value="TQL38065.1"/>
    <property type="molecule type" value="Genomic_DNA"/>
</dbReference>
<dbReference type="SUPFAM" id="SSF54862">
    <property type="entry name" value="4Fe-4S ferredoxins"/>
    <property type="match status" value="1"/>
</dbReference>
<dbReference type="GO" id="GO:0005506">
    <property type="term" value="F:iron ion binding"/>
    <property type="evidence" value="ECO:0007669"/>
    <property type="project" value="UniProtKB-UniRule"/>
</dbReference>
<evidence type="ECO:0000256" key="4">
    <source>
        <dbReference type="ARBA" id="ARBA00022982"/>
    </source>
</evidence>
<dbReference type="Gene3D" id="3.30.70.20">
    <property type="match status" value="1"/>
</dbReference>
<evidence type="ECO:0000313" key="13">
    <source>
        <dbReference type="Proteomes" id="UP000677457"/>
    </source>
</evidence>
<evidence type="ECO:0000259" key="9">
    <source>
        <dbReference type="PROSITE" id="PS51379"/>
    </source>
</evidence>
<keyword evidence="7" id="KW-0003">3Fe-4S</keyword>
<dbReference type="PROSITE" id="PS51379">
    <property type="entry name" value="4FE4S_FER_2"/>
    <property type="match status" value="1"/>
</dbReference>
<dbReference type="GO" id="GO:0009055">
    <property type="term" value="F:electron transfer activity"/>
    <property type="evidence" value="ECO:0007669"/>
    <property type="project" value="UniProtKB-UniRule"/>
</dbReference>
<evidence type="ECO:0000313" key="12">
    <source>
        <dbReference type="Proteomes" id="UP000315983"/>
    </source>
</evidence>
<keyword evidence="5 8" id="KW-0408">Iron</keyword>
<evidence type="ECO:0000256" key="5">
    <source>
        <dbReference type="ARBA" id="ARBA00023004"/>
    </source>
</evidence>
<keyword evidence="3 8" id="KW-0479">Metal-binding</keyword>
<name>A0A542XQD5_SALAC</name>
<evidence type="ECO:0000256" key="1">
    <source>
        <dbReference type="ARBA" id="ARBA00001927"/>
    </source>
</evidence>
<reference evidence="11 12" key="1">
    <citation type="submission" date="2019-06" db="EMBL/GenBank/DDBJ databases">
        <title>Sequencing the genomes of 1000 actinobacteria strains.</title>
        <authorList>
            <person name="Klenk H.-P."/>
        </authorList>
    </citation>
    <scope>NUCLEOTIDE SEQUENCE [LARGE SCALE GENOMIC DNA]</scope>
    <source>
        <strain evidence="11 12">DSM 44819</strain>
    </source>
</reference>
<dbReference type="PRINTS" id="PR00352">
    <property type="entry name" value="3FE4SFRDOXIN"/>
</dbReference>
<keyword evidence="4 8" id="KW-0249">Electron transport</keyword>
<dbReference type="EMBL" id="BOQM01000035">
    <property type="protein sequence ID" value="GIM87362.1"/>
    <property type="molecule type" value="Genomic_DNA"/>
</dbReference>
<dbReference type="RefSeq" id="WP_016812841.1">
    <property type="nucleotide sequence ID" value="NZ_BOQM01000035.1"/>
</dbReference>
<evidence type="ECO:0000313" key="10">
    <source>
        <dbReference type="EMBL" id="GIM87362.1"/>
    </source>
</evidence>
<accession>A0A542XQD5</accession>
<comment type="function">
    <text evidence="8">Ferredoxins are iron-sulfur proteins that transfer electrons in a wide variety of metabolic reactions.</text>
</comment>
<dbReference type="InterPro" id="IPR001080">
    <property type="entry name" value="3Fe4S_ferredoxin"/>
</dbReference>
<sequence length="71" mass="7392">MVSASTGTGSVAIDRERCLGSGQCLVMAPDVFDQDEEGLVTFRDGVPPADVTSDIEDAVNNCPAVALTLTY</sequence>
<feature type="domain" description="4Fe-4S ferredoxin-type" evidence="9">
    <location>
        <begin position="9"/>
        <end position="37"/>
    </location>
</feature>
<evidence type="ECO:0000256" key="3">
    <source>
        <dbReference type="ARBA" id="ARBA00022723"/>
    </source>
</evidence>
<proteinExistence type="predicted"/>
<dbReference type="AlphaFoldDB" id="A0A542XQD5"/>
<evidence type="ECO:0000256" key="6">
    <source>
        <dbReference type="ARBA" id="ARBA00023014"/>
    </source>
</evidence>
<organism evidence="11 12">
    <name type="scientific">Salinispora arenicola</name>
    <dbReference type="NCBI Taxonomy" id="168697"/>
    <lineage>
        <taxon>Bacteria</taxon>
        <taxon>Bacillati</taxon>
        <taxon>Actinomycetota</taxon>
        <taxon>Actinomycetes</taxon>
        <taxon>Micromonosporales</taxon>
        <taxon>Micromonosporaceae</taxon>
        <taxon>Salinispora</taxon>
    </lineage>
</organism>
<dbReference type="Pfam" id="PF13459">
    <property type="entry name" value="Fer4_15"/>
    <property type="match status" value="1"/>
</dbReference>
<dbReference type="Proteomes" id="UP000677457">
    <property type="component" value="Unassembled WGS sequence"/>
</dbReference>
<evidence type="ECO:0000256" key="2">
    <source>
        <dbReference type="ARBA" id="ARBA00022448"/>
    </source>
</evidence>